<dbReference type="EMBL" id="BPFH01000002">
    <property type="protein sequence ID" value="GIT94894.1"/>
    <property type="molecule type" value="Genomic_DNA"/>
</dbReference>
<dbReference type="RefSeq" id="WP_220748387.1">
    <property type="nucleotide sequence ID" value="NZ_BPFH01000002.1"/>
</dbReference>
<feature type="transmembrane region" description="Helical" evidence="1">
    <location>
        <begin position="20"/>
        <end position="51"/>
    </location>
</feature>
<comment type="caution">
    <text evidence="2">The sequence shown here is derived from an EMBL/GenBank/DDBJ whole genome shotgun (WGS) entry which is preliminary data.</text>
</comment>
<keyword evidence="1" id="KW-0472">Membrane</keyword>
<proteinExistence type="predicted"/>
<evidence type="ECO:0000313" key="3">
    <source>
        <dbReference type="Proteomes" id="UP000786693"/>
    </source>
</evidence>
<gene>
    <name evidence="2" type="ORF">JANAI62_15170</name>
</gene>
<reference evidence="2 3" key="1">
    <citation type="submission" date="2021-05" db="EMBL/GenBank/DDBJ databases">
        <title>Bacteria Genome sequencing.</title>
        <authorList>
            <person name="Takabe Y."/>
            <person name="Nakajima Y."/>
            <person name="Suzuki S."/>
            <person name="Shiozaki T."/>
        </authorList>
    </citation>
    <scope>NUCLEOTIDE SEQUENCE [LARGE SCALE GENOMIC DNA]</scope>
    <source>
        <strain evidence="2 3">AI_62</strain>
    </source>
</reference>
<name>A0ABQ4NKH5_9RHOB</name>
<keyword evidence="1" id="KW-0812">Transmembrane</keyword>
<protein>
    <submittedName>
        <fullName evidence="2">Uncharacterized protein</fullName>
    </submittedName>
</protein>
<accession>A0ABQ4NKH5</accession>
<keyword evidence="1" id="KW-1133">Transmembrane helix</keyword>
<keyword evidence="3" id="KW-1185">Reference proteome</keyword>
<sequence length="79" mass="9130">MRDDKFGQVEDYTEAFLWMAYLVLVSGLVMIWGLWGYPMALIVCACLHYGIKRLGLHRARVEADWDARVAAALDRARRK</sequence>
<organism evidence="2 3">
    <name type="scientific">Jannaschia pagri</name>
    <dbReference type="NCBI Taxonomy" id="2829797"/>
    <lineage>
        <taxon>Bacteria</taxon>
        <taxon>Pseudomonadati</taxon>
        <taxon>Pseudomonadota</taxon>
        <taxon>Alphaproteobacteria</taxon>
        <taxon>Rhodobacterales</taxon>
        <taxon>Roseobacteraceae</taxon>
        <taxon>Jannaschia</taxon>
    </lineage>
</organism>
<evidence type="ECO:0000256" key="1">
    <source>
        <dbReference type="SAM" id="Phobius"/>
    </source>
</evidence>
<dbReference type="Proteomes" id="UP000786693">
    <property type="component" value="Unassembled WGS sequence"/>
</dbReference>
<evidence type="ECO:0000313" key="2">
    <source>
        <dbReference type="EMBL" id="GIT94894.1"/>
    </source>
</evidence>